<evidence type="ECO:0000259" key="8">
    <source>
        <dbReference type="PROSITE" id="PS51471"/>
    </source>
</evidence>
<evidence type="ECO:0000259" key="7">
    <source>
        <dbReference type="PROSITE" id="PS51352"/>
    </source>
</evidence>
<evidence type="ECO:0000256" key="2">
    <source>
        <dbReference type="ARBA" id="ARBA00022723"/>
    </source>
</evidence>
<feature type="domain" description="Fe2OG dioxygenase" evidence="8">
    <location>
        <begin position="250"/>
        <end position="345"/>
    </location>
</feature>
<name>A0A1G9YMI3_9PSED</name>
<keyword evidence="5" id="KW-0560">Oxidoreductase</keyword>
<dbReference type="GO" id="GO:0016705">
    <property type="term" value="F:oxidoreductase activity, acting on paired donors, with incorporation or reduction of molecular oxygen"/>
    <property type="evidence" value="ECO:0007669"/>
    <property type="project" value="InterPro"/>
</dbReference>
<dbReference type="InterPro" id="IPR013766">
    <property type="entry name" value="Thioredoxin_domain"/>
</dbReference>
<dbReference type="Proteomes" id="UP000242957">
    <property type="component" value="Unassembled WGS sequence"/>
</dbReference>
<dbReference type="AlphaFoldDB" id="A0A1G9YMI3"/>
<evidence type="ECO:0000313" key="9">
    <source>
        <dbReference type="EMBL" id="SDN10388.1"/>
    </source>
</evidence>
<organism evidence="9 10">
    <name type="scientific">Pseudomonas jinjuensis</name>
    <dbReference type="NCBI Taxonomy" id="198616"/>
    <lineage>
        <taxon>Bacteria</taxon>
        <taxon>Pseudomonadati</taxon>
        <taxon>Pseudomonadota</taxon>
        <taxon>Gammaproteobacteria</taxon>
        <taxon>Pseudomonadales</taxon>
        <taxon>Pseudomonadaceae</taxon>
        <taxon>Pseudomonas</taxon>
    </lineage>
</organism>
<dbReference type="RefSeq" id="WP_084313144.1">
    <property type="nucleotide sequence ID" value="NZ_FNIJ01000001.1"/>
</dbReference>
<dbReference type="InterPro" id="IPR006620">
    <property type="entry name" value="Pro_4_hyd_alph"/>
</dbReference>
<sequence length="360" mass="41063">MQATLFSVGDPVPWFHCRTRLRERFYFDNVAGRYVVLSFFESAGDPGTRGFLAEIHAARQHFNDNHLSFFGVSTDPDDEKQGRIEDELPGVRYFWDFDRAVSRRYGVLDGDGRVRATTYLLDPTLRVLAVIPPTVPVEERAQALIRHLDDLPALPSTHPATEHAPVIVVPRVFEPSLCEALIRYYEEQGGTESGFMVEQDGKTIEVSDHAHKRRRDCFVQDQQLTDACTRRIRRRLVPEIAKAFQFRVTRLERLLVACYDSAEGGHFRPHRDNTTRGTAHRRFAVSLFLNSGEYEGGFLRFPEYGNALYSAPTGGAVVFSCSLLHQATAVTSGRRYMFLPFLYDEAAHLVREENRQYLVS</sequence>
<keyword evidence="6" id="KW-0408">Iron</keyword>
<keyword evidence="4" id="KW-0223">Dioxygenase</keyword>
<accession>A0A1G9YMI3</accession>
<dbReference type="Gene3D" id="3.40.30.10">
    <property type="entry name" value="Glutaredoxin"/>
    <property type="match status" value="1"/>
</dbReference>
<evidence type="ECO:0000256" key="5">
    <source>
        <dbReference type="ARBA" id="ARBA00023002"/>
    </source>
</evidence>
<protein>
    <submittedName>
        <fullName evidence="9">Peroxiredoxin</fullName>
    </submittedName>
</protein>
<dbReference type="SUPFAM" id="SSF52833">
    <property type="entry name" value="Thioredoxin-like"/>
    <property type="match status" value="1"/>
</dbReference>
<reference evidence="10" key="1">
    <citation type="submission" date="2016-10" db="EMBL/GenBank/DDBJ databases">
        <authorList>
            <person name="Varghese N."/>
            <person name="Submissions S."/>
        </authorList>
    </citation>
    <scope>NUCLEOTIDE SEQUENCE [LARGE SCALE GENOMIC DNA]</scope>
    <source>
        <strain evidence="10">JCM 21621</strain>
    </source>
</reference>
<evidence type="ECO:0000256" key="4">
    <source>
        <dbReference type="ARBA" id="ARBA00022964"/>
    </source>
</evidence>
<dbReference type="STRING" id="198616.SAMN05216193_101129"/>
<dbReference type="EMBL" id="FNIJ01000001">
    <property type="protein sequence ID" value="SDN10388.1"/>
    <property type="molecule type" value="Genomic_DNA"/>
</dbReference>
<dbReference type="Pfam" id="PF00578">
    <property type="entry name" value="AhpC-TSA"/>
    <property type="match status" value="1"/>
</dbReference>
<gene>
    <name evidence="9" type="ORF">SAMN05216193_101129</name>
</gene>
<dbReference type="InterPro" id="IPR044862">
    <property type="entry name" value="Pro_4_hyd_alph_FE2OG_OXY"/>
</dbReference>
<comment type="cofactor">
    <cofactor evidence="1">
        <name>L-ascorbate</name>
        <dbReference type="ChEBI" id="CHEBI:38290"/>
    </cofactor>
</comment>
<dbReference type="GO" id="GO:0051213">
    <property type="term" value="F:dioxygenase activity"/>
    <property type="evidence" value="ECO:0007669"/>
    <property type="project" value="UniProtKB-KW"/>
</dbReference>
<dbReference type="GO" id="GO:0031418">
    <property type="term" value="F:L-ascorbic acid binding"/>
    <property type="evidence" value="ECO:0007669"/>
    <property type="project" value="UniProtKB-KW"/>
</dbReference>
<evidence type="ECO:0000256" key="1">
    <source>
        <dbReference type="ARBA" id="ARBA00001961"/>
    </source>
</evidence>
<dbReference type="Pfam" id="PF13640">
    <property type="entry name" value="2OG-FeII_Oxy_3"/>
    <property type="match status" value="1"/>
</dbReference>
<keyword evidence="3" id="KW-0847">Vitamin C</keyword>
<evidence type="ECO:0000313" key="10">
    <source>
        <dbReference type="Proteomes" id="UP000242957"/>
    </source>
</evidence>
<feature type="domain" description="Thioredoxin" evidence="7">
    <location>
        <begin position="6"/>
        <end position="149"/>
    </location>
</feature>
<dbReference type="InterPro" id="IPR005123">
    <property type="entry name" value="Oxoglu/Fe-dep_dioxygenase_dom"/>
</dbReference>
<proteinExistence type="predicted"/>
<keyword evidence="2" id="KW-0479">Metal-binding</keyword>
<evidence type="ECO:0000256" key="3">
    <source>
        <dbReference type="ARBA" id="ARBA00022896"/>
    </source>
</evidence>
<dbReference type="GO" id="GO:0016209">
    <property type="term" value="F:antioxidant activity"/>
    <property type="evidence" value="ECO:0007669"/>
    <property type="project" value="InterPro"/>
</dbReference>
<dbReference type="OrthoDB" id="255432at2"/>
<evidence type="ECO:0000256" key="6">
    <source>
        <dbReference type="ARBA" id="ARBA00023004"/>
    </source>
</evidence>
<dbReference type="InterPro" id="IPR036249">
    <property type="entry name" value="Thioredoxin-like_sf"/>
</dbReference>
<dbReference type="Gene3D" id="2.60.120.620">
    <property type="entry name" value="q2cbj1_9rhob like domain"/>
    <property type="match status" value="1"/>
</dbReference>
<keyword evidence="10" id="KW-1185">Reference proteome</keyword>
<dbReference type="PROSITE" id="PS51352">
    <property type="entry name" value="THIOREDOXIN_2"/>
    <property type="match status" value="1"/>
</dbReference>
<dbReference type="InterPro" id="IPR000866">
    <property type="entry name" value="AhpC/TSA"/>
</dbReference>
<dbReference type="SMART" id="SM00702">
    <property type="entry name" value="P4Hc"/>
    <property type="match status" value="1"/>
</dbReference>
<dbReference type="SUPFAM" id="SSF51197">
    <property type="entry name" value="Clavaminate synthase-like"/>
    <property type="match status" value="1"/>
</dbReference>
<dbReference type="GO" id="GO:0005506">
    <property type="term" value="F:iron ion binding"/>
    <property type="evidence" value="ECO:0007669"/>
    <property type="project" value="InterPro"/>
</dbReference>
<dbReference type="PROSITE" id="PS51471">
    <property type="entry name" value="FE2OG_OXY"/>
    <property type="match status" value="1"/>
</dbReference>